<dbReference type="AlphaFoldDB" id="A0A8E2EY22"/>
<protein>
    <submittedName>
        <fullName evidence="1">Uncharacterized protein</fullName>
    </submittedName>
</protein>
<accession>A0A8E2EY22</accession>
<proteinExistence type="predicted"/>
<name>A0A8E2EY22_9PEZI</name>
<dbReference type="Proteomes" id="UP000250140">
    <property type="component" value="Unassembled WGS sequence"/>
</dbReference>
<evidence type="ECO:0000313" key="2">
    <source>
        <dbReference type="Proteomes" id="UP000250140"/>
    </source>
</evidence>
<reference evidence="1 2" key="1">
    <citation type="journal article" date="2016" name="Nat. Commun.">
        <title>Ectomycorrhizal ecology is imprinted in the genome of the dominant symbiotic fungus Cenococcum geophilum.</title>
        <authorList>
            <consortium name="DOE Joint Genome Institute"/>
            <person name="Peter M."/>
            <person name="Kohler A."/>
            <person name="Ohm R.A."/>
            <person name="Kuo A."/>
            <person name="Krutzmann J."/>
            <person name="Morin E."/>
            <person name="Arend M."/>
            <person name="Barry K.W."/>
            <person name="Binder M."/>
            <person name="Choi C."/>
            <person name="Clum A."/>
            <person name="Copeland A."/>
            <person name="Grisel N."/>
            <person name="Haridas S."/>
            <person name="Kipfer T."/>
            <person name="LaButti K."/>
            <person name="Lindquist E."/>
            <person name="Lipzen A."/>
            <person name="Maire R."/>
            <person name="Meier B."/>
            <person name="Mihaltcheva S."/>
            <person name="Molinier V."/>
            <person name="Murat C."/>
            <person name="Poggeler S."/>
            <person name="Quandt C.A."/>
            <person name="Sperisen C."/>
            <person name="Tritt A."/>
            <person name="Tisserant E."/>
            <person name="Crous P.W."/>
            <person name="Henrissat B."/>
            <person name="Nehls U."/>
            <person name="Egli S."/>
            <person name="Spatafora J.W."/>
            <person name="Grigoriev I.V."/>
            <person name="Martin F.M."/>
        </authorList>
    </citation>
    <scope>NUCLEOTIDE SEQUENCE [LARGE SCALE GENOMIC DNA]</scope>
    <source>
        <strain evidence="1 2">CBS 207.34</strain>
    </source>
</reference>
<sequence length="202" mass="23410">MSPQRLVDLCDFQLQKCVQDTLRAAISCEVLSLEIIRGSSVPKERLTPENADKFAYQPHSEKLYPISFHRVDGNCRNLVLQIYEKYRISQREIPETFLRSLSRYDPDDGFAIDMQWISTDQPLHCHNGMVIVIRRSSGEDTGVMEKSPQFCIYIVEDPDDGSESIPPLPTNTVVRYFFVKCRRDGYEDFEGLGHTRRYQSNH</sequence>
<keyword evidence="2" id="KW-1185">Reference proteome</keyword>
<dbReference type="EMBL" id="KV749979">
    <property type="protein sequence ID" value="OCL06773.1"/>
    <property type="molecule type" value="Genomic_DNA"/>
</dbReference>
<evidence type="ECO:0000313" key="1">
    <source>
        <dbReference type="EMBL" id="OCL06773.1"/>
    </source>
</evidence>
<gene>
    <name evidence="1" type="ORF">AOQ84DRAFT_70716</name>
</gene>
<organism evidence="1 2">
    <name type="scientific">Glonium stellatum</name>
    <dbReference type="NCBI Taxonomy" id="574774"/>
    <lineage>
        <taxon>Eukaryota</taxon>
        <taxon>Fungi</taxon>
        <taxon>Dikarya</taxon>
        <taxon>Ascomycota</taxon>
        <taxon>Pezizomycotina</taxon>
        <taxon>Dothideomycetes</taxon>
        <taxon>Pleosporomycetidae</taxon>
        <taxon>Gloniales</taxon>
        <taxon>Gloniaceae</taxon>
        <taxon>Glonium</taxon>
    </lineage>
</organism>